<dbReference type="GO" id="GO:0042285">
    <property type="term" value="F:xylosyltransferase activity"/>
    <property type="evidence" value="ECO:0007669"/>
    <property type="project" value="TreeGrafter"/>
</dbReference>
<dbReference type="GO" id="GO:0016020">
    <property type="term" value="C:membrane"/>
    <property type="evidence" value="ECO:0007669"/>
    <property type="project" value="UniProtKB-SubCell"/>
</dbReference>
<evidence type="ECO:0000256" key="6">
    <source>
        <dbReference type="ARBA" id="ARBA00023180"/>
    </source>
</evidence>
<reference evidence="7" key="1">
    <citation type="submission" date="2021-02" db="EMBL/GenBank/DDBJ databases">
        <authorList>
            <person name="Dougan E. K."/>
            <person name="Rhodes N."/>
            <person name="Thang M."/>
            <person name="Chan C."/>
        </authorList>
    </citation>
    <scope>NUCLEOTIDE SEQUENCE</scope>
</reference>
<keyword evidence="3" id="KW-0735">Signal-anchor</keyword>
<dbReference type="PANTHER" id="PTHR12270">
    <property type="entry name" value="GLYCOSYLTRANSFERASE-RELATED"/>
    <property type="match status" value="1"/>
</dbReference>
<accession>A0A812TKB6</accession>
<dbReference type="PANTHER" id="PTHR12270:SF52">
    <property type="entry name" value="GLYCOSYLTRANSFERASE-LIKE PROTEIN GNT13-RELATED"/>
    <property type="match status" value="1"/>
</dbReference>
<dbReference type="GO" id="GO:0035269">
    <property type="term" value="P:protein O-linked glycosylation via mannose"/>
    <property type="evidence" value="ECO:0007669"/>
    <property type="project" value="TreeGrafter"/>
</dbReference>
<evidence type="ECO:0000313" key="7">
    <source>
        <dbReference type="EMBL" id="CAE7526759.1"/>
    </source>
</evidence>
<dbReference type="GO" id="GO:0015020">
    <property type="term" value="F:glucuronosyltransferase activity"/>
    <property type="evidence" value="ECO:0007669"/>
    <property type="project" value="TreeGrafter"/>
</dbReference>
<evidence type="ECO:0000256" key="2">
    <source>
        <dbReference type="ARBA" id="ARBA00022692"/>
    </source>
</evidence>
<dbReference type="EMBL" id="CAJNDS010002563">
    <property type="protein sequence ID" value="CAE7526759.1"/>
    <property type="molecule type" value="Genomic_DNA"/>
</dbReference>
<evidence type="ECO:0000256" key="3">
    <source>
        <dbReference type="ARBA" id="ARBA00022968"/>
    </source>
</evidence>
<gene>
    <name evidence="7" type="primary">gnt13</name>
    <name evidence="7" type="ORF">SNAT2548_LOCUS29490</name>
</gene>
<feature type="non-terminal residue" evidence="7">
    <location>
        <position position="1"/>
    </location>
</feature>
<comment type="subcellular location">
    <subcellularLocation>
        <location evidence="1">Membrane</location>
        <topology evidence="1">Single-pass type II membrane protein</topology>
    </subcellularLocation>
</comment>
<organism evidence="7 8">
    <name type="scientific">Symbiodinium natans</name>
    <dbReference type="NCBI Taxonomy" id="878477"/>
    <lineage>
        <taxon>Eukaryota</taxon>
        <taxon>Sar</taxon>
        <taxon>Alveolata</taxon>
        <taxon>Dinophyceae</taxon>
        <taxon>Suessiales</taxon>
        <taxon>Symbiodiniaceae</taxon>
        <taxon>Symbiodinium</taxon>
    </lineage>
</organism>
<proteinExistence type="predicted"/>
<evidence type="ECO:0000256" key="4">
    <source>
        <dbReference type="ARBA" id="ARBA00022989"/>
    </source>
</evidence>
<keyword evidence="2" id="KW-0812">Transmembrane</keyword>
<keyword evidence="6" id="KW-0325">Glycoprotein</keyword>
<comment type="caution">
    <text evidence="7">The sequence shown here is derived from an EMBL/GenBank/DDBJ whole genome shotgun (WGS) entry which is preliminary data.</text>
</comment>
<keyword evidence="8" id="KW-1185">Reference proteome</keyword>
<name>A0A812TKB6_9DINO</name>
<dbReference type="OrthoDB" id="411524at2759"/>
<sequence>VEMYAGGEDDHPGRGPHGGNWKTACPCSPPVPARLDLAEWFEEHISHAEEEARAVVLGRVGRLPYRREVLLRTGSKVREGPGMCLVTQCSLDRLDRLREQLTSWAGEVSAAVFIDAPPSSDASVAARRGIREMCFEAATKLPVGTPAWTIVLLYRLEDEHVKCDAYDRLYPVNALRNAALEHARSDLVFLLDVDFVPSRRLHDLLLGKDAGRQLLNVPSSGRMWSTNNR</sequence>
<protein>
    <submittedName>
        <fullName evidence="7">Gnt13 protein</fullName>
    </submittedName>
</protein>
<dbReference type="Pfam" id="PF13896">
    <property type="entry name" value="Glyco_transf_49"/>
    <property type="match status" value="2"/>
</dbReference>
<dbReference type="AlphaFoldDB" id="A0A812TKB6"/>
<evidence type="ECO:0000313" key="8">
    <source>
        <dbReference type="Proteomes" id="UP000604046"/>
    </source>
</evidence>
<dbReference type="InterPro" id="IPR051292">
    <property type="entry name" value="Xyl/GlcA_transferase"/>
</dbReference>
<dbReference type="Proteomes" id="UP000604046">
    <property type="component" value="Unassembled WGS sequence"/>
</dbReference>
<keyword evidence="4" id="KW-1133">Transmembrane helix</keyword>
<evidence type="ECO:0000256" key="1">
    <source>
        <dbReference type="ARBA" id="ARBA00004606"/>
    </source>
</evidence>
<keyword evidence="5" id="KW-0472">Membrane</keyword>
<evidence type="ECO:0000256" key="5">
    <source>
        <dbReference type="ARBA" id="ARBA00023136"/>
    </source>
</evidence>